<evidence type="ECO:0000259" key="7">
    <source>
        <dbReference type="PROSITE" id="PS50048"/>
    </source>
</evidence>
<keyword evidence="5" id="KW-0539">Nucleus</keyword>
<keyword evidence="2" id="KW-0805">Transcription regulation</keyword>
<protein>
    <submittedName>
        <fullName evidence="8">Fungal-specific transcription factor domain-containing protein</fullName>
    </submittedName>
</protein>
<keyword evidence="4" id="KW-0804">Transcription</keyword>
<dbReference type="Pfam" id="PF11951">
    <property type="entry name" value="Fungal_trans_2"/>
    <property type="match status" value="1"/>
</dbReference>
<evidence type="ECO:0000256" key="5">
    <source>
        <dbReference type="ARBA" id="ARBA00023242"/>
    </source>
</evidence>
<proteinExistence type="predicted"/>
<dbReference type="InterPro" id="IPR021858">
    <property type="entry name" value="Fun_TF"/>
</dbReference>
<keyword evidence="9" id="KW-1185">Reference proteome</keyword>
<accession>A0ABR4GJ53</accession>
<feature type="region of interest" description="Disordered" evidence="6">
    <location>
        <begin position="73"/>
        <end position="93"/>
    </location>
</feature>
<feature type="domain" description="Zn(2)-C6 fungal-type" evidence="7">
    <location>
        <begin position="10"/>
        <end position="40"/>
    </location>
</feature>
<reference evidence="8 9" key="1">
    <citation type="submission" date="2024-07" db="EMBL/GenBank/DDBJ databases">
        <title>Section-level genome sequencing and comparative genomics of Aspergillus sections Usti and Cavernicolus.</title>
        <authorList>
            <consortium name="Lawrence Berkeley National Laboratory"/>
            <person name="Nybo J.L."/>
            <person name="Vesth T.C."/>
            <person name="Theobald S."/>
            <person name="Frisvad J.C."/>
            <person name="Larsen T.O."/>
            <person name="Kjaerboelling I."/>
            <person name="Rothschild-Mancinelli K."/>
            <person name="Lyhne E.K."/>
            <person name="Kogle M.E."/>
            <person name="Barry K."/>
            <person name="Clum A."/>
            <person name="Na H."/>
            <person name="Ledsgaard L."/>
            <person name="Lin J."/>
            <person name="Lipzen A."/>
            <person name="Kuo A."/>
            <person name="Riley R."/>
            <person name="Mondo S."/>
            <person name="Labutti K."/>
            <person name="Haridas S."/>
            <person name="Pangalinan J."/>
            <person name="Salamov A.A."/>
            <person name="Simmons B.A."/>
            <person name="Magnuson J.K."/>
            <person name="Chen J."/>
            <person name="Drula E."/>
            <person name="Henrissat B."/>
            <person name="Wiebenga A."/>
            <person name="Lubbers R.J."/>
            <person name="Gomes A.C."/>
            <person name="Makela M.R."/>
            <person name="Stajich J."/>
            <person name="Grigoriev I.V."/>
            <person name="Mortensen U.H."/>
            <person name="De Vries R.P."/>
            <person name="Baker S.E."/>
            <person name="Andersen M.R."/>
        </authorList>
    </citation>
    <scope>NUCLEOTIDE SEQUENCE [LARGE SCALE GENOMIC DNA]</scope>
    <source>
        <strain evidence="8 9">CBS 209.92</strain>
    </source>
</reference>
<name>A0ABR4GJ53_9EURO</name>
<feature type="compositionally biased region" description="Basic and acidic residues" evidence="6">
    <location>
        <begin position="84"/>
        <end position="93"/>
    </location>
</feature>
<evidence type="ECO:0000256" key="1">
    <source>
        <dbReference type="ARBA" id="ARBA00004123"/>
    </source>
</evidence>
<comment type="caution">
    <text evidence="8">The sequence shown here is derived from an EMBL/GenBank/DDBJ whole genome shotgun (WGS) entry which is preliminary data.</text>
</comment>
<evidence type="ECO:0000256" key="3">
    <source>
        <dbReference type="ARBA" id="ARBA00023125"/>
    </source>
</evidence>
<dbReference type="PANTHER" id="PTHR37534">
    <property type="entry name" value="TRANSCRIPTIONAL ACTIVATOR PROTEIN UGA3"/>
    <property type="match status" value="1"/>
</dbReference>
<evidence type="ECO:0000256" key="2">
    <source>
        <dbReference type="ARBA" id="ARBA00023015"/>
    </source>
</evidence>
<evidence type="ECO:0000313" key="8">
    <source>
        <dbReference type="EMBL" id="KAL2798992.1"/>
    </source>
</evidence>
<comment type="subcellular location">
    <subcellularLocation>
        <location evidence="1">Nucleus</location>
    </subcellularLocation>
</comment>
<dbReference type="SUPFAM" id="SSF57701">
    <property type="entry name" value="Zn2/Cys6 DNA-binding domain"/>
    <property type="match status" value="1"/>
</dbReference>
<organism evidence="8 9">
    <name type="scientific">Aspergillus keveii</name>
    <dbReference type="NCBI Taxonomy" id="714993"/>
    <lineage>
        <taxon>Eukaryota</taxon>
        <taxon>Fungi</taxon>
        <taxon>Dikarya</taxon>
        <taxon>Ascomycota</taxon>
        <taxon>Pezizomycotina</taxon>
        <taxon>Eurotiomycetes</taxon>
        <taxon>Eurotiomycetidae</taxon>
        <taxon>Eurotiales</taxon>
        <taxon>Aspergillaceae</taxon>
        <taxon>Aspergillus</taxon>
        <taxon>Aspergillus subgen. Nidulantes</taxon>
    </lineage>
</organism>
<dbReference type="InterPro" id="IPR036864">
    <property type="entry name" value="Zn2-C6_fun-type_DNA-bd_sf"/>
</dbReference>
<dbReference type="Pfam" id="PF00172">
    <property type="entry name" value="Zn_clus"/>
    <property type="match status" value="1"/>
</dbReference>
<dbReference type="PROSITE" id="PS00463">
    <property type="entry name" value="ZN2_CY6_FUNGAL_1"/>
    <property type="match status" value="1"/>
</dbReference>
<keyword evidence="3" id="KW-0238">DNA-binding</keyword>
<dbReference type="CDD" id="cd00067">
    <property type="entry name" value="GAL4"/>
    <property type="match status" value="1"/>
</dbReference>
<dbReference type="PROSITE" id="PS50048">
    <property type="entry name" value="ZN2_CY6_FUNGAL_2"/>
    <property type="match status" value="1"/>
</dbReference>
<dbReference type="Gene3D" id="4.10.240.10">
    <property type="entry name" value="Zn(2)-C6 fungal-type DNA-binding domain"/>
    <property type="match status" value="1"/>
</dbReference>
<evidence type="ECO:0000313" key="9">
    <source>
        <dbReference type="Proteomes" id="UP001610563"/>
    </source>
</evidence>
<evidence type="ECO:0000256" key="4">
    <source>
        <dbReference type="ARBA" id="ARBA00023163"/>
    </source>
</evidence>
<dbReference type="InterPro" id="IPR001138">
    <property type="entry name" value="Zn2Cys6_DnaBD"/>
</dbReference>
<dbReference type="EMBL" id="JBFTWV010000010">
    <property type="protein sequence ID" value="KAL2798992.1"/>
    <property type="molecule type" value="Genomic_DNA"/>
</dbReference>
<dbReference type="PANTHER" id="PTHR37534:SF49">
    <property type="entry name" value="LYSINE BIOSYNTHESIS REGULATORY PROTEIN LYS14"/>
    <property type="match status" value="1"/>
</dbReference>
<dbReference type="SMART" id="SM00066">
    <property type="entry name" value="GAL4"/>
    <property type="match status" value="1"/>
</dbReference>
<evidence type="ECO:0000256" key="6">
    <source>
        <dbReference type="SAM" id="MobiDB-lite"/>
    </source>
</evidence>
<sequence>MTSISRARTGCWTCRARRIKCDEARPQCRRCARLNVDCGYGVRLIWHEESMARGVCHGREAVWSKKDALKRTKWTRGQSSQDTTRGDSKQERVSSSSHREWVFLNTSTQDLELYLNLPHDTDNLPSTSISFLSPSLATIPTDARSLDDPTLLSFFERIICSSSTLVDNAHCNPYRYLILPMAMSSTGLYHATLAIAANTLRLSNPAYRVPALEHHSRALTHLRLLLSQNEWSERELDEMIGLVLMLCWFEISDNSCPAWITHLNGYQDLLRARQCRPARSVHSEQLGSFFNRYFAFHHVLARTAFRLDFSSTLQLPLVLSDSERTLIIDPDVIDTYMGLSPSLLLLINQIAEIAWSDPERSTTTNELILHLERQLENLHQIPPLGDDIYDETECVAIAEANRLGALLLLHEVASSATTPGNGKDTMTLGQEGKNRCVERILALILEKRANMMRTAVLPLWPLFLAGCCAPSDAERIVVMQLFGELNGIRRFGNIAPAMEVVQMVWRQRDLAAQDDRKRRKSKEPKQARFEWERAMTMLGNWKLSLT</sequence>
<gene>
    <name evidence="8" type="ORF">BJX66DRAFT_346240</name>
</gene>
<dbReference type="Proteomes" id="UP001610563">
    <property type="component" value="Unassembled WGS sequence"/>
</dbReference>